<dbReference type="Pfam" id="PF21839">
    <property type="entry name" value="DUF6898"/>
    <property type="match status" value="1"/>
</dbReference>
<accession>A0A7X1ZBM1</accession>
<proteinExistence type="predicted"/>
<dbReference type="OrthoDB" id="7362394at2"/>
<name>A0A7X1ZBM1_9PROT</name>
<feature type="domain" description="DUF6898" evidence="1">
    <location>
        <begin position="10"/>
        <end position="63"/>
    </location>
</feature>
<dbReference type="InterPro" id="IPR054193">
    <property type="entry name" value="DUF6898"/>
</dbReference>
<comment type="caution">
    <text evidence="2">The sequence shown here is derived from an EMBL/GenBank/DDBJ whole genome shotgun (WGS) entry which is preliminary data.</text>
</comment>
<dbReference type="AlphaFoldDB" id="A0A7X1ZBM1"/>
<sequence length="68" mass="7827">MARHQDPQPDTVLFEFVYQGAFVRVSAIDPQTNTEVRMVGDPNLSRESLKAAALRKLIWVMRRDGKLR</sequence>
<dbReference type="RefSeq" id="WP_153340098.1">
    <property type="nucleotide sequence ID" value="NZ_WIVE01000001.1"/>
</dbReference>
<reference evidence="2 3" key="1">
    <citation type="submission" date="2019-10" db="EMBL/GenBank/DDBJ databases">
        <title>Draft whole-genome sequence of the purple nonsulfur photosynthetic bacterium Roseospira navarrensis DSM 15114.</title>
        <authorList>
            <person name="Kyndt J.A."/>
            <person name="Meyer T.E."/>
        </authorList>
    </citation>
    <scope>NUCLEOTIDE SEQUENCE [LARGE SCALE GENOMIC DNA]</scope>
    <source>
        <strain evidence="2 3">DSM 15114</strain>
    </source>
</reference>
<dbReference type="EMBL" id="WIVE01000001">
    <property type="protein sequence ID" value="MQX35044.1"/>
    <property type="molecule type" value="Genomic_DNA"/>
</dbReference>
<evidence type="ECO:0000313" key="3">
    <source>
        <dbReference type="Proteomes" id="UP000434582"/>
    </source>
</evidence>
<dbReference type="Proteomes" id="UP000434582">
    <property type="component" value="Unassembled WGS sequence"/>
</dbReference>
<evidence type="ECO:0000313" key="2">
    <source>
        <dbReference type="EMBL" id="MQX35044.1"/>
    </source>
</evidence>
<protein>
    <recommendedName>
        <fullName evidence="1">DUF6898 domain-containing protein</fullName>
    </recommendedName>
</protein>
<organism evidence="2 3">
    <name type="scientific">Roseospira navarrensis</name>
    <dbReference type="NCBI Taxonomy" id="140058"/>
    <lineage>
        <taxon>Bacteria</taxon>
        <taxon>Pseudomonadati</taxon>
        <taxon>Pseudomonadota</taxon>
        <taxon>Alphaproteobacteria</taxon>
        <taxon>Rhodospirillales</taxon>
        <taxon>Rhodospirillaceae</taxon>
        <taxon>Roseospira</taxon>
    </lineage>
</organism>
<keyword evidence="3" id="KW-1185">Reference proteome</keyword>
<evidence type="ECO:0000259" key="1">
    <source>
        <dbReference type="Pfam" id="PF21839"/>
    </source>
</evidence>
<gene>
    <name evidence="2" type="ORF">GHC57_00780</name>
</gene>